<gene>
    <name evidence="1" type="ORF">S01H1_02308</name>
</gene>
<name>X0TE07_9ZZZZ</name>
<accession>X0TE07</accession>
<evidence type="ECO:0000313" key="1">
    <source>
        <dbReference type="EMBL" id="GAF85526.1"/>
    </source>
</evidence>
<dbReference type="AlphaFoldDB" id="X0TE07"/>
<dbReference type="EMBL" id="BARS01001098">
    <property type="protein sequence ID" value="GAF85526.1"/>
    <property type="molecule type" value="Genomic_DNA"/>
</dbReference>
<comment type="caution">
    <text evidence="1">The sequence shown here is derived from an EMBL/GenBank/DDBJ whole genome shotgun (WGS) entry which is preliminary data.</text>
</comment>
<protein>
    <submittedName>
        <fullName evidence="1">Uncharacterized protein</fullName>
    </submittedName>
</protein>
<proteinExistence type="predicted"/>
<reference evidence="1" key="1">
    <citation type="journal article" date="2014" name="Front. Microbiol.">
        <title>High frequency of phylogenetically diverse reductive dehalogenase-homologous genes in deep subseafloor sedimentary metagenomes.</title>
        <authorList>
            <person name="Kawai M."/>
            <person name="Futagami T."/>
            <person name="Toyoda A."/>
            <person name="Takaki Y."/>
            <person name="Nishi S."/>
            <person name="Hori S."/>
            <person name="Arai W."/>
            <person name="Tsubouchi T."/>
            <person name="Morono Y."/>
            <person name="Uchiyama I."/>
            <person name="Ito T."/>
            <person name="Fujiyama A."/>
            <person name="Inagaki F."/>
            <person name="Takami H."/>
        </authorList>
    </citation>
    <scope>NUCLEOTIDE SEQUENCE</scope>
    <source>
        <strain evidence="1">Expedition CK06-06</strain>
    </source>
</reference>
<sequence>MSDGDQMRLTGMWKEYGERCPHYRSDPDGVGRCLNNEMRSCEYELGNFCQEWRDILEEWHKEAKDLCQTCFKLRPGDERVAEGKPCEVCAGDGTLPARIRSLQGRER</sequence>
<organism evidence="1">
    <name type="scientific">marine sediment metagenome</name>
    <dbReference type="NCBI Taxonomy" id="412755"/>
    <lineage>
        <taxon>unclassified sequences</taxon>
        <taxon>metagenomes</taxon>
        <taxon>ecological metagenomes</taxon>
    </lineage>
</organism>